<protein>
    <recommendedName>
        <fullName evidence="6">DNA primase/polymerase bifunctional N-terminal domain-containing protein</fullName>
    </recommendedName>
</protein>
<dbReference type="Pfam" id="PF09250">
    <property type="entry name" value="Prim-Pol"/>
    <property type="match status" value="1"/>
</dbReference>
<dbReference type="Pfam" id="PF07106">
    <property type="entry name" value="WHD_TBPIP"/>
    <property type="match status" value="1"/>
</dbReference>
<dbReference type="Pfam" id="PF08708">
    <property type="entry name" value="PriCT_1"/>
    <property type="match status" value="1"/>
</dbReference>
<dbReference type="Gene3D" id="3.40.50.300">
    <property type="entry name" value="P-loop containing nucleotide triphosphate hydrolases"/>
    <property type="match status" value="1"/>
</dbReference>
<evidence type="ECO:0000259" key="2">
    <source>
        <dbReference type="SMART" id="SM00942"/>
    </source>
</evidence>
<dbReference type="InterPro" id="IPR015330">
    <property type="entry name" value="DNA_primase/pol_bifunc_N"/>
</dbReference>
<dbReference type="Gene3D" id="3.30.720.160">
    <property type="entry name" value="Bifunctional DNA primase/polymerase, N-terminal"/>
    <property type="match status" value="1"/>
</dbReference>
<dbReference type="SMART" id="SM00943">
    <property type="entry name" value="Prim-Pol"/>
    <property type="match status" value="1"/>
</dbReference>
<dbReference type="InterPro" id="IPR027417">
    <property type="entry name" value="P-loop_NTPase"/>
</dbReference>
<proteinExistence type="predicted"/>
<reference evidence="4 5" key="1">
    <citation type="journal article" date="2016" name="Nat. Commun.">
        <title>Thousands of microbial genomes shed light on interconnected biogeochemical processes in an aquifer system.</title>
        <authorList>
            <person name="Anantharaman K."/>
            <person name="Brown C.T."/>
            <person name="Hug L.A."/>
            <person name="Sharon I."/>
            <person name="Castelle C.J."/>
            <person name="Probst A.J."/>
            <person name="Thomas B.C."/>
            <person name="Singh A."/>
            <person name="Wilkins M.J."/>
            <person name="Karaoz U."/>
            <person name="Brodie E.L."/>
            <person name="Williams K.H."/>
            <person name="Hubbard S.S."/>
            <person name="Banfield J.F."/>
        </authorList>
    </citation>
    <scope>NUCLEOTIDE SEQUENCE [LARGE SCALE GENOMIC DNA]</scope>
</reference>
<dbReference type="Proteomes" id="UP000179270">
    <property type="component" value="Unassembled WGS sequence"/>
</dbReference>
<dbReference type="SUPFAM" id="SSF56747">
    <property type="entry name" value="Prim-pol domain"/>
    <property type="match status" value="1"/>
</dbReference>
<organism evidence="4 5">
    <name type="scientific">Candidatus Roizmanbacteria bacterium RIFCSPLOWO2_01_FULL_35_13</name>
    <dbReference type="NCBI Taxonomy" id="1802055"/>
    <lineage>
        <taxon>Bacteria</taxon>
        <taxon>Candidatus Roizmaniibacteriota</taxon>
    </lineage>
</organism>
<feature type="domain" description="Primase C-terminal 1" evidence="2">
    <location>
        <begin position="179"/>
        <end position="246"/>
    </location>
</feature>
<dbReference type="InterPro" id="IPR014820">
    <property type="entry name" value="PriCT_1"/>
</dbReference>
<gene>
    <name evidence="4" type="ORF">A3A74_06950</name>
</gene>
<sequence>MDINNKLQQAIYYSESLNWSIIPISKNKTPLIDWAKYQNKKPTKDEVVKFFSENPDANIAVVTGQISNIIVVDIDPRHGGSNEAFNRTTTLTSKTGGGGFHYFFKFEEGIQNYTGLRPGLDIKSNGGLIVLPPSVHESDKKYEWLMGPYASTPIIALPNFVKDWIKNKQSVNPAKFDQNILKGVFAGQRNVSAASMAGKLLNLFSQDEWQTGAWPMFQAWNTLNKPPMSEQELQSVFKSISSNELRSKSQSIYRNDLLTNRELEIISFDEMKKMPIPQNLWLVDKLMPKSGIICLSGRPKSGKSWLILYLAVCLASGSKFCDHFSTEKSNVLYITKDEPLSLTISRLKQMTLNLNGLSISFIESPFLFLDTDTYIDRLTSFIKEKGINVLIIDSFRRIFEGDENSSQVISKVQNQLKKLQSQGLTIIFIHHHGKESLYKKSGGDQLRGSSDILAMVDSVVILEKKDNTTLKISQTDVRNSLPLGSFIVTLPDSSLGEIGFKFTGFVDEDKAKIEEAQEDILNLLSKSNHNQTEIISVLKPSGKYGDTTIKNAIQELYETKKISLTLKGKQKIYSVTTSNNKQLNLDNKA</sequence>
<dbReference type="STRING" id="1802055.A3A74_06950"/>
<feature type="domain" description="AAA+ ATPase" evidence="1">
    <location>
        <begin position="289"/>
        <end position="466"/>
    </location>
</feature>
<dbReference type="AlphaFoldDB" id="A0A1F7IA35"/>
<evidence type="ECO:0008006" key="6">
    <source>
        <dbReference type="Google" id="ProtNLM"/>
    </source>
</evidence>
<evidence type="ECO:0000259" key="1">
    <source>
        <dbReference type="SMART" id="SM00382"/>
    </source>
</evidence>
<accession>A0A1F7IA35</accession>
<comment type="caution">
    <text evidence="4">The sequence shown here is derived from an EMBL/GenBank/DDBJ whole genome shotgun (WGS) entry which is preliminary data.</text>
</comment>
<dbReference type="CDD" id="cd04859">
    <property type="entry name" value="Prim_Pol"/>
    <property type="match status" value="1"/>
</dbReference>
<evidence type="ECO:0000259" key="3">
    <source>
        <dbReference type="SMART" id="SM00943"/>
    </source>
</evidence>
<evidence type="ECO:0000313" key="5">
    <source>
        <dbReference type="Proteomes" id="UP000179270"/>
    </source>
</evidence>
<dbReference type="InterPro" id="IPR010776">
    <property type="entry name" value="Hop2_WH_dom"/>
</dbReference>
<evidence type="ECO:0000313" key="4">
    <source>
        <dbReference type="EMBL" id="OGK40217.1"/>
    </source>
</evidence>
<dbReference type="InterPro" id="IPR003593">
    <property type="entry name" value="AAA+_ATPase"/>
</dbReference>
<dbReference type="SUPFAM" id="SSF52540">
    <property type="entry name" value="P-loop containing nucleoside triphosphate hydrolases"/>
    <property type="match status" value="1"/>
</dbReference>
<dbReference type="EMBL" id="MGAF01000034">
    <property type="protein sequence ID" value="OGK40217.1"/>
    <property type="molecule type" value="Genomic_DNA"/>
</dbReference>
<dbReference type="SMART" id="SM00942">
    <property type="entry name" value="PriCT_1"/>
    <property type="match status" value="1"/>
</dbReference>
<dbReference type="Pfam" id="PF13481">
    <property type="entry name" value="AAA_25"/>
    <property type="match status" value="1"/>
</dbReference>
<name>A0A1F7IA35_9BACT</name>
<dbReference type="SMART" id="SM00382">
    <property type="entry name" value="AAA"/>
    <property type="match status" value="1"/>
</dbReference>
<feature type="domain" description="DNA primase/polymerase bifunctional N-terminal" evidence="3">
    <location>
        <begin position="10"/>
        <end position="157"/>
    </location>
</feature>